<feature type="domain" description="BHLH" evidence="8">
    <location>
        <begin position="171"/>
        <end position="220"/>
    </location>
</feature>
<keyword evidence="7" id="KW-0812">Transmembrane</keyword>
<evidence type="ECO:0000256" key="2">
    <source>
        <dbReference type="ARBA" id="ARBA00023015"/>
    </source>
</evidence>
<dbReference type="AlphaFoldDB" id="A0AAU9RLF6"/>
<dbReference type="GO" id="GO:0005634">
    <property type="term" value="C:nucleus"/>
    <property type="evidence" value="ECO:0007669"/>
    <property type="project" value="UniProtKB-SubCell"/>
</dbReference>
<feature type="transmembrane region" description="Helical" evidence="7">
    <location>
        <begin position="6"/>
        <end position="31"/>
    </location>
</feature>
<evidence type="ECO:0000256" key="4">
    <source>
        <dbReference type="ARBA" id="ARBA00023163"/>
    </source>
</evidence>
<proteinExistence type="predicted"/>
<keyword evidence="5" id="KW-0539">Nucleus</keyword>
<dbReference type="GO" id="GO:0003700">
    <property type="term" value="F:DNA-binding transcription factor activity"/>
    <property type="evidence" value="ECO:0007669"/>
    <property type="project" value="InterPro"/>
</dbReference>
<evidence type="ECO:0000256" key="5">
    <source>
        <dbReference type="ARBA" id="ARBA00023242"/>
    </source>
</evidence>
<evidence type="ECO:0000259" key="8">
    <source>
        <dbReference type="PROSITE" id="PS50888"/>
    </source>
</evidence>
<dbReference type="GO" id="GO:0003677">
    <property type="term" value="F:DNA binding"/>
    <property type="evidence" value="ECO:0007669"/>
    <property type="project" value="UniProtKB-KW"/>
</dbReference>
<dbReference type="InterPro" id="IPR045847">
    <property type="entry name" value="AIG1-like"/>
</dbReference>
<evidence type="ECO:0000256" key="1">
    <source>
        <dbReference type="ARBA" id="ARBA00004123"/>
    </source>
</evidence>
<dbReference type="PROSITE" id="PS50888">
    <property type="entry name" value="BHLH"/>
    <property type="match status" value="1"/>
</dbReference>
<comment type="subcellular location">
    <subcellularLocation>
        <location evidence="1">Nucleus</location>
    </subcellularLocation>
</comment>
<dbReference type="Pfam" id="PF00010">
    <property type="entry name" value="HLH"/>
    <property type="match status" value="1"/>
</dbReference>
<dbReference type="Gene3D" id="4.10.280.10">
    <property type="entry name" value="Helix-loop-helix DNA-binding domain"/>
    <property type="match status" value="1"/>
</dbReference>
<keyword evidence="2" id="KW-0805">Transcription regulation</keyword>
<protein>
    <recommendedName>
        <fullName evidence="8">BHLH domain-containing protein</fullName>
    </recommendedName>
</protein>
<keyword evidence="4" id="KW-0804">Transcription</keyword>
<keyword evidence="7" id="KW-0472">Membrane</keyword>
<dbReference type="InterPro" id="IPR036638">
    <property type="entry name" value="HLH_DNA-bd_sf"/>
</dbReference>
<sequence>MVHYIYVYPLSNGMFVTFCLFFYNSLYPFFLSISKNKKPKMYAMKEEDCLQTFHNLQDYQDQFLLHHHPQILPWSSLPSFDPTHFPSNPTRYPDPVHYFNRRASSSSSSFDYTDAFVSPPPSMDHHHPQNHLRILSEALGPIMRRGSSFGFDGEMMGKMSAQEVMDAKALAASKSHSEAERRRRERINTHLAKLRSILPNTTKTDKASLLAEVIQHMKELKRQTSLITDTCQVPTESDDLTVDTSYNDEEGNLVIRASFCCEDRTDLMHDVISALKCLRLRTLKAEIATVGGRVKNVLFLSREVDEESNDAYCRNFDCDDVENDDEEKRFNRVSSIEEALKAVIEKCVNNIDENNENNNLEKSSSGSIKRQRTSKM</sequence>
<accession>A0AAU9RLF6</accession>
<dbReference type="InterPro" id="IPR011598">
    <property type="entry name" value="bHLH_dom"/>
</dbReference>
<gene>
    <name evidence="9" type="ORF">TAV2_LOCUS5250</name>
</gene>
<keyword evidence="10" id="KW-1185">Reference proteome</keyword>
<feature type="region of interest" description="Disordered" evidence="6">
    <location>
        <begin position="355"/>
        <end position="376"/>
    </location>
</feature>
<name>A0AAU9RLF6_THLAR</name>
<dbReference type="SUPFAM" id="SSF47459">
    <property type="entry name" value="HLH, helix-loop-helix DNA-binding domain"/>
    <property type="match status" value="1"/>
</dbReference>
<dbReference type="CDD" id="cd11455">
    <property type="entry name" value="bHLH_AtAIG1_like"/>
    <property type="match status" value="1"/>
</dbReference>
<feature type="non-terminal residue" evidence="9">
    <location>
        <position position="1"/>
    </location>
</feature>
<keyword evidence="3" id="KW-0238">DNA-binding</keyword>
<keyword evidence="7" id="KW-1133">Transmembrane helix</keyword>
<evidence type="ECO:0000256" key="3">
    <source>
        <dbReference type="ARBA" id="ARBA00023125"/>
    </source>
</evidence>
<evidence type="ECO:0000256" key="7">
    <source>
        <dbReference type="SAM" id="Phobius"/>
    </source>
</evidence>
<dbReference type="Proteomes" id="UP000836841">
    <property type="component" value="Chromosome 2"/>
</dbReference>
<dbReference type="FunFam" id="4.10.280.10:FF:000070">
    <property type="entry name" value="transcription factor bHLH30"/>
    <property type="match status" value="1"/>
</dbReference>
<dbReference type="EMBL" id="OU466858">
    <property type="protein sequence ID" value="CAH2045500.1"/>
    <property type="molecule type" value="Genomic_DNA"/>
</dbReference>
<evidence type="ECO:0000313" key="9">
    <source>
        <dbReference type="EMBL" id="CAH2045500.1"/>
    </source>
</evidence>
<evidence type="ECO:0000313" key="10">
    <source>
        <dbReference type="Proteomes" id="UP000836841"/>
    </source>
</evidence>
<dbReference type="SMART" id="SM00353">
    <property type="entry name" value="HLH"/>
    <property type="match status" value="1"/>
</dbReference>
<dbReference type="GO" id="GO:0046983">
    <property type="term" value="F:protein dimerization activity"/>
    <property type="evidence" value="ECO:0007669"/>
    <property type="project" value="InterPro"/>
</dbReference>
<reference evidence="9 10" key="1">
    <citation type="submission" date="2022-03" db="EMBL/GenBank/DDBJ databases">
        <authorList>
            <person name="Nunn A."/>
            <person name="Chopra R."/>
            <person name="Nunn A."/>
            <person name="Contreras Garrido A."/>
        </authorList>
    </citation>
    <scope>NUCLEOTIDE SEQUENCE [LARGE SCALE GENOMIC DNA]</scope>
</reference>
<evidence type="ECO:0000256" key="6">
    <source>
        <dbReference type="SAM" id="MobiDB-lite"/>
    </source>
</evidence>
<organism evidence="9 10">
    <name type="scientific">Thlaspi arvense</name>
    <name type="common">Field penny-cress</name>
    <dbReference type="NCBI Taxonomy" id="13288"/>
    <lineage>
        <taxon>Eukaryota</taxon>
        <taxon>Viridiplantae</taxon>
        <taxon>Streptophyta</taxon>
        <taxon>Embryophyta</taxon>
        <taxon>Tracheophyta</taxon>
        <taxon>Spermatophyta</taxon>
        <taxon>Magnoliopsida</taxon>
        <taxon>eudicotyledons</taxon>
        <taxon>Gunneridae</taxon>
        <taxon>Pentapetalae</taxon>
        <taxon>rosids</taxon>
        <taxon>malvids</taxon>
        <taxon>Brassicales</taxon>
        <taxon>Brassicaceae</taxon>
        <taxon>Thlaspideae</taxon>
        <taxon>Thlaspi</taxon>
    </lineage>
</organism>
<dbReference type="PANTHER" id="PTHR45844">
    <property type="entry name" value="TRANSCRIPTION FACTOR BHLH30"/>
    <property type="match status" value="1"/>
</dbReference>
<dbReference type="PANTHER" id="PTHR45844:SF13">
    <property type="entry name" value="TRANSCRIPTION FACTOR AIG1"/>
    <property type="match status" value="1"/>
</dbReference>